<proteinExistence type="predicted"/>
<dbReference type="PANTHER" id="PTHR33563:SF1">
    <property type="entry name" value="3-DEHYDROQUINATE SYNTHASE"/>
    <property type="match status" value="1"/>
</dbReference>
<feature type="domain" description="3-dehydroquinate synthase C-terminal" evidence="4">
    <location>
        <begin position="196"/>
        <end position="371"/>
    </location>
</feature>
<evidence type="ECO:0000313" key="6">
    <source>
        <dbReference type="Proteomes" id="UP000184440"/>
    </source>
</evidence>
<gene>
    <name evidence="5" type="ORF">SAMN05443668_1011289</name>
</gene>
<dbReference type="EMBL" id="FRCS01000001">
    <property type="protein sequence ID" value="SHM70202.1"/>
    <property type="molecule type" value="Genomic_DNA"/>
</dbReference>
<keyword evidence="2" id="KW-0057">Aromatic amino acid biosynthesis</keyword>
<dbReference type="Pfam" id="PF01959">
    <property type="entry name" value="DHQS"/>
    <property type="match status" value="1"/>
</dbReference>
<name>A0A1M7KXC9_9ACTN</name>
<dbReference type="InterPro" id="IPR030960">
    <property type="entry name" value="DHQS/DOIS_N"/>
</dbReference>
<evidence type="ECO:0000259" key="4">
    <source>
        <dbReference type="Pfam" id="PF26558"/>
    </source>
</evidence>
<dbReference type="RefSeq" id="WP_073252338.1">
    <property type="nucleotide sequence ID" value="NZ_FRCS01000001.1"/>
</dbReference>
<dbReference type="PANTHER" id="PTHR33563">
    <property type="match status" value="1"/>
</dbReference>
<dbReference type="Pfam" id="PF26558">
    <property type="entry name" value="DHQS_2nd"/>
    <property type="match status" value="1"/>
</dbReference>
<dbReference type="Proteomes" id="UP000184440">
    <property type="component" value="Unassembled WGS sequence"/>
</dbReference>
<dbReference type="InterPro" id="IPR056179">
    <property type="entry name" value="DHQS_C"/>
</dbReference>
<reference evidence="5 6" key="1">
    <citation type="submission" date="2016-11" db="EMBL/GenBank/DDBJ databases">
        <authorList>
            <person name="Jaros S."/>
            <person name="Januszkiewicz K."/>
            <person name="Wedrychowicz H."/>
        </authorList>
    </citation>
    <scope>NUCLEOTIDE SEQUENCE [LARGE SCALE GENOMIC DNA]</scope>
    <source>
        <strain evidence="5 6">DSM 46144</strain>
    </source>
</reference>
<dbReference type="GO" id="GO:0009073">
    <property type="term" value="P:aromatic amino acid family biosynthetic process"/>
    <property type="evidence" value="ECO:0007669"/>
    <property type="project" value="UniProtKB-KW"/>
</dbReference>
<organism evidence="5 6">
    <name type="scientific">Cryptosporangium aurantiacum</name>
    <dbReference type="NCBI Taxonomy" id="134849"/>
    <lineage>
        <taxon>Bacteria</taxon>
        <taxon>Bacillati</taxon>
        <taxon>Actinomycetota</taxon>
        <taxon>Actinomycetes</taxon>
        <taxon>Cryptosporangiales</taxon>
        <taxon>Cryptosporangiaceae</taxon>
        <taxon>Cryptosporangium</taxon>
    </lineage>
</organism>
<dbReference type="AlphaFoldDB" id="A0A1M7KXC9"/>
<dbReference type="GO" id="GO:0016491">
    <property type="term" value="F:oxidoreductase activity"/>
    <property type="evidence" value="ECO:0007669"/>
    <property type="project" value="InterPro"/>
</dbReference>
<dbReference type="STRING" id="134849.SAMN05443668_1011289"/>
<evidence type="ECO:0000259" key="3">
    <source>
        <dbReference type="Pfam" id="PF01959"/>
    </source>
</evidence>
<keyword evidence="6" id="KW-1185">Reference proteome</keyword>
<sequence>MTGRRTQCWLDLRNLGEVTDVVREEALHAGFNAFLAADPADLGALPPTVTRVLVPKGPDLPHDVGTADLVVVDPAVHGTAGRLAAAYPGTRLGTYLEVTDADTLAAACESARRDPCTVLRFRDPTNIPLEIVLAAAANADGLIVTVIGDAVEGAVHADVLEHGPGGVLLEAAQPGEATRLAAAVRHRSPDLELSTFTVTGITHAGAGERACVDTCTYLHQDEGILVGSRARALVLCVSETHPLPYMPTRPFRVNAGAVMSYTLADAEHTRYLSELRAGSTVLAVGADGRTRRVPVGRVKIETRPLLSIDAVAESGEAVNLIVQDDWHVRVLGPGAAVLNSTALRPGDTLLGYLPERARHVGYPIDELCHEQ</sequence>
<evidence type="ECO:0000256" key="1">
    <source>
        <dbReference type="ARBA" id="ARBA00022605"/>
    </source>
</evidence>
<feature type="domain" description="3-dehydroquinate synthase N-terminal" evidence="3">
    <location>
        <begin position="7"/>
        <end position="183"/>
    </location>
</feature>
<evidence type="ECO:0000256" key="2">
    <source>
        <dbReference type="ARBA" id="ARBA00023141"/>
    </source>
</evidence>
<dbReference type="GO" id="GO:0003856">
    <property type="term" value="F:3-dehydroquinate synthase activity"/>
    <property type="evidence" value="ECO:0007669"/>
    <property type="project" value="InterPro"/>
</dbReference>
<accession>A0A1M7KXC9</accession>
<dbReference type="OrthoDB" id="2043123at2"/>
<dbReference type="GO" id="GO:0008652">
    <property type="term" value="P:amino acid biosynthetic process"/>
    <property type="evidence" value="ECO:0007669"/>
    <property type="project" value="UniProtKB-KW"/>
</dbReference>
<dbReference type="InterPro" id="IPR002812">
    <property type="entry name" value="DHQS"/>
</dbReference>
<dbReference type="NCBIfam" id="NF002625">
    <property type="entry name" value="PRK02290.1-3"/>
    <property type="match status" value="1"/>
</dbReference>
<evidence type="ECO:0000313" key="5">
    <source>
        <dbReference type="EMBL" id="SHM70202.1"/>
    </source>
</evidence>
<protein>
    <submittedName>
        <fullName evidence="5">3-dehydroquinate synthase II</fullName>
    </submittedName>
</protein>
<keyword evidence="1" id="KW-0028">Amino-acid biosynthesis</keyword>